<protein>
    <submittedName>
        <fullName evidence="1">Uncharacterized protein</fullName>
    </submittedName>
</protein>
<proteinExistence type="predicted"/>
<keyword evidence="2" id="KW-1185">Reference proteome</keyword>
<gene>
    <name evidence="1" type="ORF">CS063_10855</name>
</gene>
<name>A0AC61DCJ5_9FIRM</name>
<sequence>MKKVKKIVATMLMSILSMSLLVGCGGSEKAVLTVNNEKVTEPVYRLYLWTIQQRFESLTPNIWDMDLEGKKTEDVAKDRALDSIKVSIAAKEKAKELGVELSAEEKDTIKSNAKEIMTTRTDLVKELSLKQRDVETFLNYGVLIDKVTEKISESYVPNEKEVEDEVNLIKEQYETATAKHVLIKTQDDQGNMLPEAELAKAKALAEEVLAKALAGEDMAELAKTYSEDGGSKDKGGEYTFGKGKMVPQFEEVAFVTGKVGEVYPKLVETSYGYHIMKVEARSTGDAETIKKDAEANVKARFAQTELTELSESMKVEKTEAYEAIRINRKESAQTTPPEGTPATPESTPATNK</sequence>
<comment type="caution">
    <text evidence="1">The sequence shown here is derived from an EMBL/GenBank/DDBJ whole genome shotgun (WGS) entry which is preliminary data.</text>
</comment>
<organism evidence="1 2">
    <name type="scientific">Sporanaerobium hydrogeniformans</name>
    <dbReference type="NCBI Taxonomy" id="3072179"/>
    <lineage>
        <taxon>Bacteria</taxon>
        <taxon>Bacillati</taxon>
        <taxon>Bacillota</taxon>
        <taxon>Clostridia</taxon>
        <taxon>Lachnospirales</taxon>
        <taxon>Lachnospiraceae</taxon>
        <taxon>Sporanaerobium</taxon>
    </lineage>
</organism>
<dbReference type="EMBL" id="PEDL01000011">
    <property type="protein sequence ID" value="PHV70371.1"/>
    <property type="molecule type" value="Genomic_DNA"/>
</dbReference>
<accession>A0AC61DCJ5</accession>
<evidence type="ECO:0000313" key="2">
    <source>
        <dbReference type="Proteomes" id="UP000224460"/>
    </source>
</evidence>
<reference evidence="1" key="1">
    <citation type="submission" date="2017-10" db="EMBL/GenBank/DDBJ databases">
        <title>Genome sequence of cellulolytic Lachnospiraceae bacterium XHS1971 isolated from hotspring sediment.</title>
        <authorList>
            <person name="Vasudevan G."/>
            <person name="Joshi A.J."/>
            <person name="Hivarkar S."/>
            <person name="Lanjekar V.B."/>
            <person name="Dhakephalkar P.K."/>
            <person name="Dagar S."/>
        </authorList>
    </citation>
    <scope>NUCLEOTIDE SEQUENCE</scope>
    <source>
        <strain evidence="1">XHS1971</strain>
    </source>
</reference>
<dbReference type="Proteomes" id="UP000224460">
    <property type="component" value="Unassembled WGS sequence"/>
</dbReference>
<evidence type="ECO:0000313" key="1">
    <source>
        <dbReference type="EMBL" id="PHV70371.1"/>
    </source>
</evidence>